<sequence length="376" mass="43085">MTLLQNALPACGQPPLRLTARVDTTNKDVKSVFQLVGRYLNNHPDSLFANPDWQPAEVQRQVVGHQERVDLAAPFLFADLPARRMLALYQPTVLSIEPVGSKYLVRVLFYAENPPKWITDSRWNPPHILRYYAARDAGGAWKLENSWGNELARWRTYQTRWISFHYPPTLAFSEAKARQASRFCDSLATTLKLPDAKPFDYYLMSSEEELGRLFNFDYWLAYNTGFTQKAHNRIFSARGRESHLHEFVHIMYHPVPNYFLAEGIATYLGGVDGYTPYQQTLRDVARDLLNKPTVSFADIYNNKYRNQTNNNPRYAAGALVYALVRAKVGIAGFAKLEESANTYESLLGQVGQLLHLKPTQVEAYLLRELKSYATYN</sequence>
<dbReference type="OrthoDB" id="788362at2"/>
<dbReference type="RefSeq" id="WP_126695535.1">
    <property type="nucleotide sequence ID" value="NZ_RXOF01000017.1"/>
</dbReference>
<proteinExistence type="predicted"/>
<name>A0A431TWI8_9BACT</name>
<reference evidence="1 2" key="1">
    <citation type="submission" date="2018-12" db="EMBL/GenBank/DDBJ databases">
        <title>Hymenobacter gummosus sp. nov., isolated from a spring.</title>
        <authorList>
            <person name="Nie L."/>
        </authorList>
    </citation>
    <scope>NUCLEOTIDE SEQUENCE [LARGE SCALE GENOMIC DNA]</scope>
    <source>
        <strain evidence="1 2">KCTC 52166</strain>
    </source>
</reference>
<accession>A0A431TWI8</accession>
<evidence type="ECO:0008006" key="3">
    <source>
        <dbReference type="Google" id="ProtNLM"/>
    </source>
</evidence>
<evidence type="ECO:0000313" key="2">
    <source>
        <dbReference type="Proteomes" id="UP000282184"/>
    </source>
</evidence>
<dbReference type="Proteomes" id="UP000282184">
    <property type="component" value="Unassembled WGS sequence"/>
</dbReference>
<organism evidence="1 2">
    <name type="scientific">Hymenobacter gummosus</name>
    <dbReference type="NCBI Taxonomy" id="1776032"/>
    <lineage>
        <taxon>Bacteria</taxon>
        <taxon>Pseudomonadati</taxon>
        <taxon>Bacteroidota</taxon>
        <taxon>Cytophagia</taxon>
        <taxon>Cytophagales</taxon>
        <taxon>Hymenobacteraceae</taxon>
        <taxon>Hymenobacter</taxon>
    </lineage>
</organism>
<comment type="caution">
    <text evidence="1">The sequence shown here is derived from an EMBL/GenBank/DDBJ whole genome shotgun (WGS) entry which is preliminary data.</text>
</comment>
<keyword evidence="2" id="KW-1185">Reference proteome</keyword>
<gene>
    <name evidence="1" type="ORF">EJV47_22840</name>
</gene>
<protein>
    <recommendedName>
        <fullName evidence="3">Peptidase MA-like domain-containing protein</fullName>
    </recommendedName>
</protein>
<evidence type="ECO:0000313" key="1">
    <source>
        <dbReference type="EMBL" id="RTQ45999.1"/>
    </source>
</evidence>
<dbReference type="AlphaFoldDB" id="A0A431TWI8"/>
<dbReference type="EMBL" id="RXOF01000017">
    <property type="protein sequence ID" value="RTQ45999.1"/>
    <property type="molecule type" value="Genomic_DNA"/>
</dbReference>